<dbReference type="OrthoDB" id="26525at2759"/>
<dbReference type="GO" id="GO:0005509">
    <property type="term" value="F:calcium ion binding"/>
    <property type="evidence" value="ECO:0007669"/>
    <property type="project" value="InterPro"/>
</dbReference>
<feature type="region of interest" description="Disordered" evidence="2">
    <location>
        <begin position="393"/>
        <end position="423"/>
    </location>
</feature>
<reference evidence="5" key="2">
    <citation type="submission" date="2024-04" db="EMBL/GenBank/DDBJ databases">
        <authorList>
            <person name="Chen Y."/>
            <person name="Shah S."/>
            <person name="Dougan E. K."/>
            <person name="Thang M."/>
            <person name="Chan C."/>
        </authorList>
    </citation>
    <scope>NUCLEOTIDE SEQUENCE [LARGE SCALE GENOMIC DNA]</scope>
</reference>
<dbReference type="SUPFAM" id="SSF47473">
    <property type="entry name" value="EF-hand"/>
    <property type="match status" value="2"/>
</dbReference>
<evidence type="ECO:0000313" key="4">
    <source>
        <dbReference type="EMBL" id="CAI4010877.1"/>
    </source>
</evidence>
<comment type="caution">
    <text evidence="4">The sequence shown here is derived from an EMBL/GenBank/DDBJ whole genome shotgun (WGS) entry which is preliminary data.</text>
</comment>
<organism evidence="4">
    <name type="scientific">Cladocopium goreaui</name>
    <dbReference type="NCBI Taxonomy" id="2562237"/>
    <lineage>
        <taxon>Eukaryota</taxon>
        <taxon>Sar</taxon>
        <taxon>Alveolata</taxon>
        <taxon>Dinophyceae</taxon>
        <taxon>Suessiales</taxon>
        <taxon>Symbiodiniaceae</taxon>
        <taxon>Cladocopium</taxon>
    </lineage>
</organism>
<evidence type="ECO:0000313" key="6">
    <source>
        <dbReference type="EMBL" id="CAL4798189.1"/>
    </source>
</evidence>
<feature type="domain" description="EF-hand" evidence="3">
    <location>
        <begin position="126"/>
        <end position="161"/>
    </location>
</feature>
<evidence type="ECO:0000313" key="5">
    <source>
        <dbReference type="EMBL" id="CAL1164252.1"/>
    </source>
</evidence>
<feature type="compositionally biased region" description="Polar residues" evidence="2">
    <location>
        <begin position="869"/>
        <end position="882"/>
    </location>
</feature>
<evidence type="ECO:0000256" key="1">
    <source>
        <dbReference type="ARBA" id="ARBA00022837"/>
    </source>
</evidence>
<dbReference type="InterPro" id="IPR018247">
    <property type="entry name" value="EF_Hand_1_Ca_BS"/>
</dbReference>
<dbReference type="Proteomes" id="UP001152797">
    <property type="component" value="Unassembled WGS sequence"/>
</dbReference>
<dbReference type="AlphaFoldDB" id="A0A9P1DK45"/>
<reference evidence="4" key="1">
    <citation type="submission" date="2022-10" db="EMBL/GenBank/DDBJ databases">
        <authorList>
            <person name="Chen Y."/>
            <person name="Dougan E. K."/>
            <person name="Chan C."/>
            <person name="Rhodes N."/>
            <person name="Thang M."/>
        </authorList>
    </citation>
    <scope>NUCLEOTIDE SEQUENCE</scope>
</reference>
<protein>
    <submittedName>
        <fullName evidence="6">Calmodulin (CaM)</fullName>
    </submittedName>
</protein>
<gene>
    <name evidence="4" type="ORF">C1SCF055_LOCUS36098</name>
</gene>
<evidence type="ECO:0000313" key="7">
    <source>
        <dbReference type="Proteomes" id="UP001152797"/>
    </source>
</evidence>
<dbReference type="EMBL" id="CAMXCT030004957">
    <property type="protein sequence ID" value="CAL4798189.1"/>
    <property type="molecule type" value="Genomic_DNA"/>
</dbReference>
<feature type="region of interest" description="Disordered" evidence="2">
    <location>
        <begin position="832"/>
        <end position="882"/>
    </location>
</feature>
<feature type="region of interest" description="Disordered" evidence="2">
    <location>
        <begin position="612"/>
        <end position="636"/>
    </location>
</feature>
<feature type="region of interest" description="Disordered" evidence="2">
    <location>
        <begin position="460"/>
        <end position="492"/>
    </location>
</feature>
<dbReference type="Gene3D" id="1.10.238.10">
    <property type="entry name" value="EF-hand"/>
    <property type="match status" value="1"/>
</dbReference>
<feature type="compositionally biased region" description="Polar residues" evidence="2">
    <location>
        <begin position="844"/>
        <end position="854"/>
    </location>
</feature>
<dbReference type="SMART" id="SM00054">
    <property type="entry name" value="EFh"/>
    <property type="match status" value="1"/>
</dbReference>
<evidence type="ECO:0000259" key="3">
    <source>
        <dbReference type="PROSITE" id="PS50222"/>
    </source>
</evidence>
<accession>A0A9P1DK45</accession>
<keyword evidence="7" id="KW-1185">Reference proteome</keyword>
<keyword evidence="1" id="KW-0106">Calcium</keyword>
<dbReference type="EMBL" id="CAMXCT020004957">
    <property type="protein sequence ID" value="CAL1164252.1"/>
    <property type="molecule type" value="Genomic_DNA"/>
</dbReference>
<name>A0A9P1DK45_9DINO</name>
<dbReference type="PROSITE" id="PS50222">
    <property type="entry name" value="EF_HAND_2"/>
    <property type="match status" value="1"/>
</dbReference>
<dbReference type="PROSITE" id="PS00018">
    <property type="entry name" value="EF_HAND_1"/>
    <property type="match status" value="1"/>
</dbReference>
<dbReference type="InterPro" id="IPR002048">
    <property type="entry name" value="EF_hand_dom"/>
</dbReference>
<dbReference type="Pfam" id="PF00036">
    <property type="entry name" value="EF-hand_1"/>
    <property type="match status" value="1"/>
</dbReference>
<evidence type="ECO:0000256" key="2">
    <source>
        <dbReference type="SAM" id="MobiDB-lite"/>
    </source>
</evidence>
<feature type="compositionally biased region" description="Basic and acidic residues" evidence="2">
    <location>
        <begin position="833"/>
        <end position="842"/>
    </location>
</feature>
<dbReference type="InterPro" id="IPR011992">
    <property type="entry name" value="EF-hand-dom_pair"/>
</dbReference>
<dbReference type="EMBL" id="CAMXCT010004957">
    <property type="protein sequence ID" value="CAI4010877.1"/>
    <property type="molecule type" value="Genomic_DNA"/>
</dbReference>
<sequence length="1154" mass="128796">MNFNTKQGKTASLSQIIFDQYSCDGSMSFEQFQYLCEDKGFGGIEEEELGAAFVRMSGKSKGIQYPEFLDWWKTQDDRQTGLRFRSEEEKEMVQRAKKSFFQGTGGCTRMTRDDFQLKCYHAGYCLSEEELEEAFRELDKDGSGEIDFPEYLRWRQGDNRFAHLLHDASDEHSDYIRQVGDFFRGYDWELKGYLSVEAFRPLYDILVEQGEVTECYEKVIEQVDTNGDGKAKEQMFEAEVTFSGTGLNSFIESQKQASAAYRGLEKTESDMAPDTIVVETGVIELALLKEREAEKVVEEEPNAPSLVTFGKGLPTGSAATGQAPACVARAAPAVPPGSPELWRAVHVGDEHVVARLIQQGLCNGLQKDASGHSVLWHAIAFGHWGRGNPVLKTVPDGDGERQSLRLPDSGPMEMDEDDEGASIPSLESIVRDLDRLDNEDAKAAGKGRVRAEASLVLSSNPQLRRQPGSKGSKGTAFPVTAPPRGGKGRTAKKEGGVFAGLFREETLESEPSVEVPRQFAVSKAEVEEVKQSYGAAATAARTAVPVAQAVAQVSRASPLKLGDVARLQGLSGFLSQLNGQLCKVEGLDDENCFVRLPGGFLEVPKERFVHRPAGERASEKRRKKRSASKNVAKESKRPFSSETATIFKALAEAMPHALFTKVNMAGQSFLAFAAATQNFWVLRHISLRYPEQMKVLICSKEAPLRFLMQKLPAPVPPSFSAAERIPEHVAVSALLSPDASGRVPFADVAFDVSTTGIDSFSRFLAHRVVVASQSSVLLQAEVWKLSKMRNLFGWKCGDGIFQVGYALNNYDQIRWRSEIDTRCWTWKRTQRALKPEAKREETPPATSKQQADSTHQADEKQQEAGFKQQAASEHQATQANSKQQAAFVPQAVRFCDENVPLLQLNEPQSVPLWALNSFPNSKPSIDEGLLQKILLDPAAVRKLPPVDAILHRCVDGRHALLCPDHRRLLLLRCVQAVHPNVAIKMMCMVRAVVETSFLGKWVDQDQGLMIVTVGKQVDSFVLCFERNGRRIHNIPLRLDSHGRWMCEKAMLLHQSTREQIVWQSASGRQWIWSRPEETLLVQRVMRFCETLPLMEASKEPVLVPVRALHFSKEKELSNAPMQELPQEGIRACVFQVDRRISKEVWRTFTGHVER</sequence>
<proteinExistence type="predicted"/>